<feature type="domain" description="Ig-like" evidence="20">
    <location>
        <begin position="245"/>
        <end position="333"/>
    </location>
</feature>
<feature type="signal peptide" evidence="19">
    <location>
        <begin position="1"/>
        <end position="33"/>
    </location>
</feature>
<keyword evidence="6 19" id="KW-0732">Signal</keyword>
<dbReference type="InterPro" id="IPR036179">
    <property type="entry name" value="Ig-like_dom_sf"/>
</dbReference>
<dbReference type="InterPro" id="IPR003599">
    <property type="entry name" value="Ig_sub"/>
</dbReference>
<keyword evidence="13" id="KW-0966">Cell projection</keyword>
<feature type="domain" description="Fibronectin type-III" evidence="21">
    <location>
        <begin position="616"/>
        <end position="715"/>
    </location>
</feature>
<dbReference type="SUPFAM" id="SSF48726">
    <property type="entry name" value="Immunoglobulin"/>
    <property type="match status" value="5"/>
</dbReference>
<evidence type="ECO:0000313" key="23">
    <source>
        <dbReference type="Proteomes" id="UP001108240"/>
    </source>
</evidence>
<feature type="domain" description="Fibronectin type-III" evidence="21">
    <location>
        <begin position="720"/>
        <end position="814"/>
    </location>
</feature>
<feature type="domain" description="Fibronectin type-III" evidence="21">
    <location>
        <begin position="1058"/>
        <end position="1154"/>
    </location>
</feature>
<keyword evidence="12" id="KW-0325">Glycoprotein</keyword>
<evidence type="ECO:0000256" key="8">
    <source>
        <dbReference type="ARBA" id="ARBA00022889"/>
    </source>
</evidence>
<feature type="domain" description="Ig-like" evidence="20">
    <location>
        <begin position="139"/>
        <end position="230"/>
    </location>
</feature>
<feature type="region of interest" description="Disordered" evidence="17">
    <location>
        <begin position="1254"/>
        <end position="1300"/>
    </location>
</feature>
<dbReference type="GO" id="GO:0007411">
    <property type="term" value="P:axon guidance"/>
    <property type="evidence" value="ECO:0007669"/>
    <property type="project" value="TreeGrafter"/>
</dbReference>
<evidence type="ECO:0000256" key="18">
    <source>
        <dbReference type="SAM" id="Phobius"/>
    </source>
</evidence>
<name>A0A9J8AHM1_CYPCA</name>
<dbReference type="GO" id="GO:0030426">
    <property type="term" value="C:growth cone"/>
    <property type="evidence" value="ECO:0007669"/>
    <property type="project" value="UniProtKB-SubCell"/>
</dbReference>
<dbReference type="FunFam" id="2.60.40.10:FF:000367">
    <property type="entry name" value="Neural cell adhesion molecule L1-like protein"/>
    <property type="match status" value="1"/>
</dbReference>
<comment type="function">
    <text evidence="15">Neural cell adhesion molecule involved in the dynamics of cell adhesion and in the generation of transmembrane signals at tyrosine kinase receptors. During brain development, critical in multiple processes, including neuronal migration, axonal growth and fasciculation, and synaptogenesis. In the mature brain, plays a role in the dynamics of neuronal structure and function, including synaptic plasticity.</text>
</comment>
<keyword evidence="23" id="KW-1185">Reference proteome</keyword>
<feature type="domain" description="Fibronectin type-III" evidence="21">
    <location>
        <begin position="957"/>
        <end position="1056"/>
    </location>
</feature>
<evidence type="ECO:0000256" key="14">
    <source>
        <dbReference type="ARBA" id="ARBA00023319"/>
    </source>
</evidence>
<dbReference type="InterPro" id="IPR013783">
    <property type="entry name" value="Ig-like_fold"/>
</dbReference>
<keyword evidence="10 18" id="KW-0472">Membrane</keyword>
<keyword evidence="5 18" id="KW-0812">Transmembrane</keyword>
<dbReference type="InterPro" id="IPR036116">
    <property type="entry name" value="FN3_sf"/>
</dbReference>
<feature type="region of interest" description="Disordered" evidence="17">
    <location>
        <begin position="1211"/>
        <end position="1234"/>
    </location>
</feature>
<proteinExistence type="inferred from homology"/>
<dbReference type="GeneTree" id="ENSGT00940000157024"/>
<dbReference type="Pfam" id="PF07679">
    <property type="entry name" value="I-set"/>
    <property type="match status" value="2"/>
</dbReference>
<dbReference type="InterPro" id="IPR026966">
    <property type="entry name" value="Neurofascin/L1/NrCAM_C"/>
</dbReference>
<evidence type="ECO:0000256" key="9">
    <source>
        <dbReference type="ARBA" id="ARBA00022989"/>
    </source>
</evidence>
<keyword evidence="11" id="KW-1015">Disulfide bond</keyword>
<evidence type="ECO:0000256" key="7">
    <source>
        <dbReference type="ARBA" id="ARBA00022737"/>
    </source>
</evidence>
<dbReference type="CDD" id="cd00096">
    <property type="entry name" value="Ig"/>
    <property type="match status" value="1"/>
</dbReference>
<feature type="domain" description="Ig-like" evidence="20">
    <location>
        <begin position="521"/>
        <end position="612"/>
    </location>
</feature>
<feature type="domain" description="Ig-like" evidence="20">
    <location>
        <begin position="431"/>
        <end position="518"/>
    </location>
</feature>
<feature type="compositionally biased region" description="Polar residues" evidence="17">
    <location>
        <begin position="1218"/>
        <end position="1234"/>
    </location>
</feature>
<evidence type="ECO:0000256" key="10">
    <source>
        <dbReference type="ARBA" id="ARBA00023136"/>
    </source>
</evidence>
<evidence type="ECO:0000256" key="6">
    <source>
        <dbReference type="ARBA" id="ARBA00022729"/>
    </source>
</evidence>
<evidence type="ECO:0000256" key="1">
    <source>
        <dbReference type="ARBA" id="ARBA00004251"/>
    </source>
</evidence>
<feature type="region of interest" description="Disordered" evidence="17">
    <location>
        <begin position="699"/>
        <end position="727"/>
    </location>
</feature>
<evidence type="ECO:0000256" key="3">
    <source>
        <dbReference type="ARBA" id="ARBA00008588"/>
    </source>
</evidence>
<dbReference type="GO" id="GO:0007420">
    <property type="term" value="P:brain development"/>
    <property type="evidence" value="ECO:0007669"/>
    <property type="project" value="TreeGrafter"/>
</dbReference>
<dbReference type="FunFam" id="2.60.40.10:FF:000078">
    <property type="entry name" value="Neuronal cell adhesion molecule"/>
    <property type="match status" value="1"/>
</dbReference>
<dbReference type="Pfam" id="PF00041">
    <property type="entry name" value="fn3"/>
    <property type="match status" value="3"/>
</dbReference>
<evidence type="ECO:0000256" key="12">
    <source>
        <dbReference type="ARBA" id="ARBA00023180"/>
    </source>
</evidence>
<dbReference type="SMART" id="SM00060">
    <property type="entry name" value="FN3"/>
    <property type="match status" value="5"/>
</dbReference>
<protein>
    <recommendedName>
        <fullName evidence="16">Neural cell adhesion molecule L1</fullName>
    </recommendedName>
</protein>
<evidence type="ECO:0000256" key="2">
    <source>
        <dbReference type="ARBA" id="ARBA00004624"/>
    </source>
</evidence>
<evidence type="ECO:0000256" key="11">
    <source>
        <dbReference type="ARBA" id="ARBA00023157"/>
    </source>
</evidence>
<feature type="chain" id="PRO_5039885883" description="Neural cell adhesion molecule L1" evidence="19">
    <location>
        <begin position="34"/>
        <end position="1300"/>
    </location>
</feature>
<dbReference type="Proteomes" id="UP001108240">
    <property type="component" value="Unplaced"/>
</dbReference>
<evidence type="ECO:0000256" key="13">
    <source>
        <dbReference type="ARBA" id="ARBA00023273"/>
    </source>
</evidence>
<dbReference type="Gene3D" id="2.60.40.10">
    <property type="entry name" value="Immunoglobulins"/>
    <property type="match status" value="11"/>
</dbReference>
<evidence type="ECO:0000256" key="19">
    <source>
        <dbReference type="SAM" id="SignalP"/>
    </source>
</evidence>
<dbReference type="CDD" id="cd00063">
    <property type="entry name" value="FN3"/>
    <property type="match status" value="5"/>
</dbReference>
<dbReference type="SMART" id="SM00408">
    <property type="entry name" value="IGc2"/>
    <property type="match status" value="5"/>
</dbReference>
<dbReference type="FunFam" id="2.60.40.10:FF:000028">
    <property type="entry name" value="Neuronal cell adhesion molecule"/>
    <property type="match status" value="1"/>
</dbReference>
<dbReference type="Pfam" id="PF13882">
    <property type="entry name" value="Bravo_FIGEY"/>
    <property type="match status" value="1"/>
</dbReference>
<evidence type="ECO:0000256" key="15">
    <source>
        <dbReference type="ARBA" id="ARBA00060042"/>
    </source>
</evidence>
<keyword evidence="7" id="KW-0677">Repeat</keyword>
<dbReference type="SUPFAM" id="SSF49265">
    <property type="entry name" value="Fibronectin type III"/>
    <property type="match status" value="3"/>
</dbReference>
<keyword evidence="9 18" id="KW-1133">Transmembrane helix</keyword>
<dbReference type="PANTHER" id="PTHR44170:SF36">
    <property type="entry name" value="L1 CELL ADHESION MOLECULE"/>
    <property type="match status" value="1"/>
</dbReference>
<feature type="domain" description="Ig-like" evidence="20">
    <location>
        <begin position="50"/>
        <end position="128"/>
    </location>
</feature>
<accession>A0A9J8AHM1</accession>
<evidence type="ECO:0000259" key="20">
    <source>
        <dbReference type="PROSITE" id="PS50835"/>
    </source>
</evidence>
<keyword evidence="14" id="KW-0393">Immunoglobulin domain</keyword>
<dbReference type="GO" id="GO:0098632">
    <property type="term" value="F:cell-cell adhesion mediator activity"/>
    <property type="evidence" value="ECO:0007669"/>
    <property type="project" value="TreeGrafter"/>
</dbReference>
<dbReference type="InterPro" id="IPR003961">
    <property type="entry name" value="FN3_dom"/>
</dbReference>
<dbReference type="FunFam" id="2.60.40.10:FF:002563">
    <property type="entry name" value="Neural cell adhesion molecule L1"/>
    <property type="match status" value="1"/>
</dbReference>
<dbReference type="PANTHER" id="PTHR44170">
    <property type="entry name" value="PROTEIN SIDEKICK"/>
    <property type="match status" value="1"/>
</dbReference>
<dbReference type="SMART" id="SM00409">
    <property type="entry name" value="IG"/>
    <property type="match status" value="6"/>
</dbReference>
<evidence type="ECO:0000313" key="22">
    <source>
        <dbReference type="Ensembl" id="ENSCCRP00000143673.1"/>
    </source>
</evidence>
<feature type="domain" description="Fibronectin type-III" evidence="21">
    <location>
        <begin position="819"/>
        <end position="928"/>
    </location>
</feature>
<reference evidence="22" key="1">
    <citation type="submission" date="2025-08" db="UniProtKB">
        <authorList>
            <consortium name="Ensembl"/>
        </authorList>
    </citation>
    <scope>IDENTIFICATION</scope>
</reference>
<evidence type="ECO:0000256" key="5">
    <source>
        <dbReference type="ARBA" id="ARBA00022692"/>
    </source>
</evidence>
<dbReference type="InterPro" id="IPR013098">
    <property type="entry name" value="Ig_I-set"/>
</dbReference>
<dbReference type="SMART" id="SM00406">
    <property type="entry name" value="IGv"/>
    <property type="match status" value="2"/>
</dbReference>
<sequence>MPLVQCQPAGRRGSNKTQLHLLLLFLSVLQTHGYIIIPPDYKYYNLKQAPKITVQPVSHTAFSLDDVNLACEGSGDPAPSFRWVKDGKEFRRELFESGTLTAEVKEELRSYQGSYRCYVANELGTAVSDLAHLITEPIPTLAKEKRQKTRSFEEGESAVLYCNPPKSSVTPKIHWMDIQLRHIPLNERVTTSLDGNLYFANLIVNDSREDYTCNAHYISASVILPKERISISVTPSNSVVKNRRPQLQKPAGSHSSYLVLRGQTLTLECIPEGLPTPEVQWERMDSPLSPARVRMLKYKRWLQIESVSEADDGEYTCTAQNSQGSVKHHYSVTVEAAPYWTRRPEDHLYAPGETVRLDCQAEGIPTPNITWSINGVPIAGTDSDSRRHVSSGTLILTDVQYSDTAVYQCEATNKHGNILVNTRVHVVELPPQILTADGLVYKATEGQTALLQCHTFGSPQPKVDWEIFNSGPALANAKMSQTSDGNLQISDVSEDDSNMYTCSVRHSNRSISAELQVLNRTKIVDPPQDLRVLRGDDAVLQCKYTVDHKLKQPTIQWKKDKHKITSSANDDKYSEYTDGSLKITDVQMEDSGIYSCEISTKLDSVSATGSITVQDKPGSPHSLGLSEKKDRSVTLSWMPGAENNSPVSEYVIERKEEQNPEKGRWEEYRRVPQDIRHLEIHLQPYNTYHFRVRAVNGIGMSEPSPPSDSYSTPAAKPDMNPENVTTVSTDSNSMVITWQELEQRQFNGPGFKYKIYWRQASGSSPHWKESSASNPPFIVNGTGTFIPFEIKVQAVNELGVGPEPDAEIGYSGEDLPLEAPSEVAVTELNKTTVLVRWSPVSMESVRGHLLGYKIHLRKKGPRTHSRRSLPMQEPAADRNRVIVVHGNKVEMVVSDLQFYSNYTLTVAPFNSKGEGPHSKAYHFSTPEGGKVIFYSACENLYECGFRSPELVLFWHPAPGPVSFLTFESPSETEMTLRWGAPNKPNGVLTGYLLQYYEPVPGISSEQLMESINLPLDTEFTLKGLNPQIQYHFMLRALTAAGDGEPIEIEGATLLDGEPPSAINIEAGQTSVNVSWVPGERQRNFAFSFRYLKKREGGEWEESEKVNSSQAFYQLQGLTPGVQYHLKIHPGNNSWEFKTAGPELHELPSSFATQGWFIGLISAMVLLLLVLLILCYIKKSKGGKYSVKENEEDQVNGAHTKKDGEFGEYKSLESDNEKCSTNQQSVCESKSSSNDSLADYGDSVDIQFNEDGSFIGQYSGRRDPNGHATHGSSGATSPINPNMPPPSISFPTSVTGFLGPN</sequence>
<dbReference type="PROSITE" id="PS50835">
    <property type="entry name" value="IG_LIKE"/>
    <property type="match status" value="6"/>
</dbReference>
<dbReference type="PROSITE" id="PS50853">
    <property type="entry name" value="FN3"/>
    <property type="match status" value="5"/>
</dbReference>
<keyword evidence="8" id="KW-0130">Cell adhesion</keyword>
<dbReference type="FunFam" id="2.60.40.10:FF:000005">
    <property type="entry name" value="Neuronal cell adhesion molecule"/>
    <property type="match status" value="1"/>
</dbReference>
<dbReference type="InterPro" id="IPR013106">
    <property type="entry name" value="Ig_V-set"/>
</dbReference>
<organism evidence="22 23">
    <name type="scientific">Cyprinus carpio carpio</name>
    <dbReference type="NCBI Taxonomy" id="630221"/>
    <lineage>
        <taxon>Eukaryota</taxon>
        <taxon>Metazoa</taxon>
        <taxon>Chordata</taxon>
        <taxon>Craniata</taxon>
        <taxon>Vertebrata</taxon>
        <taxon>Euteleostomi</taxon>
        <taxon>Actinopterygii</taxon>
        <taxon>Neopterygii</taxon>
        <taxon>Teleostei</taxon>
        <taxon>Ostariophysi</taxon>
        <taxon>Cypriniformes</taxon>
        <taxon>Cyprinidae</taxon>
        <taxon>Cyprininae</taxon>
        <taxon>Cyprinus</taxon>
    </lineage>
</organism>
<evidence type="ECO:0000256" key="4">
    <source>
        <dbReference type="ARBA" id="ARBA00022475"/>
    </source>
</evidence>
<feature type="transmembrane region" description="Helical" evidence="18">
    <location>
        <begin position="1155"/>
        <end position="1176"/>
    </location>
</feature>
<comment type="subcellular location">
    <subcellularLocation>
        <location evidence="1">Cell membrane</location>
        <topology evidence="1">Single-pass type I membrane protein</topology>
    </subcellularLocation>
    <subcellularLocation>
        <location evidence="2">Cell projection</location>
        <location evidence="2">Growth cone</location>
    </subcellularLocation>
</comment>
<dbReference type="InterPro" id="IPR003598">
    <property type="entry name" value="Ig_sub2"/>
</dbReference>
<dbReference type="OMA" id="ISWESEI"/>
<dbReference type="InterPro" id="IPR007110">
    <property type="entry name" value="Ig-like_dom"/>
</dbReference>
<dbReference type="Ensembl" id="ENSCCRT00000178616.1">
    <property type="protein sequence ID" value="ENSCCRP00000143673.1"/>
    <property type="gene ID" value="ENSCCRG00000048950.2"/>
</dbReference>
<evidence type="ECO:0000259" key="21">
    <source>
        <dbReference type="PROSITE" id="PS50853"/>
    </source>
</evidence>
<dbReference type="GO" id="GO:0005886">
    <property type="term" value="C:plasma membrane"/>
    <property type="evidence" value="ECO:0007669"/>
    <property type="project" value="UniProtKB-SubCell"/>
</dbReference>
<dbReference type="Pfam" id="PF13927">
    <property type="entry name" value="Ig_3"/>
    <property type="match status" value="3"/>
</dbReference>
<dbReference type="FunFam" id="2.60.40.10:FF:000057">
    <property type="entry name" value="neural cell adhesion molecule L1"/>
    <property type="match status" value="1"/>
</dbReference>
<keyword evidence="4" id="KW-1003">Cell membrane</keyword>
<dbReference type="CDD" id="cd05867">
    <property type="entry name" value="Ig4_L1-CAM_like"/>
    <property type="match status" value="1"/>
</dbReference>
<comment type="similarity">
    <text evidence="3">Belongs to the immunoglobulin superfamily. L1/neurofascin/NgCAM family.</text>
</comment>
<evidence type="ECO:0000256" key="16">
    <source>
        <dbReference type="ARBA" id="ARBA00074488"/>
    </source>
</evidence>
<evidence type="ECO:0000256" key="17">
    <source>
        <dbReference type="SAM" id="MobiDB-lite"/>
    </source>
</evidence>
<feature type="domain" description="Ig-like" evidence="20">
    <location>
        <begin position="338"/>
        <end position="425"/>
    </location>
</feature>
<reference evidence="22" key="2">
    <citation type="submission" date="2025-09" db="UniProtKB">
        <authorList>
            <consortium name="Ensembl"/>
        </authorList>
    </citation>
    <scope>IDENTIFICATION</scope>
</reference>